<evidence type="ECO:0000259" key="9">
    <source>
        <dbReference type="PROSITE" id="PS51370"/>
    </source>
</evidence>
<dbReference type="AlphaFoldDB" id="A0A346D3F4"/>
<dbReference type="PROSITE" id="PS51369">
    <property type="entry name" value="TCP"/>
    <property type="match status" value="1"/>
</dbReference>
<sequence length="334" mass="38668">MFSSNPFPELLSSIQGFPPPDPNFDHEKDDDYFNYNQSNPVTSHDCFLHSNNEIAPPSPLVMEKINKIKQYFVRQQQIYEGPGLQYCEDQDDLLDSIVSRSKKMATSKKDGHSKIYTARGLRDRRVRLSIGIARKFFCIQDSLGFDKASKTLDWLFNKSKRAIKELVEEKKHSSSRSSTVTEVSFLETIELDGSDEEEDKGQKKKSVLKSVEGKGKKTRKSDMNLARDQSRAEARARARERTREKMRIKKLDDGYFETSVLDDFEYHVRPSNLTLESNFWSQIESQSDYKDITWESIMAQETLNQPKDSSFPMKDADLPNFRAFLEQQNDLDPQ</sequence>
<dbReference type="InterPro" id="IPR017887">
    <property type="entry name" value="TF_TCP_subgr"/>
</dbReference>
<name>A0A346D3F4_ADEHI</name>
<dbReference type="InterPro" id="IPR005333">
    <property type="entry name" value="Transcription_factor_TCP"/>
</dbReference>
<accession>A0A346D3F4</accession>
<evidence type="ECO:0000259" key="8">
    <source>
        <dbReference type="PROSITE" id="PS51369"/>
    </source>
</evidence>
<feature type="compositionally biased region" description="Basic and acidic residues" evidence="7">
    <location>
        <begin position="228"/>
        <end position="241"/>
    </location>
</feature>
<reference evidence="10" key="1">
    <citation type="journal article" date="2018" name="Front. Plant Sci.">
        <title>Patterning the Asteraceae Capitulum: Duplications and Differential Expression of the Flower Symmetry CYC2-Like Genes.</title>
        <authorList>
            <person name="Chen J."/>
            <person name="Shen C.Z."/>
            <person name="Guo Y.P."/>
            <person name="Rao G.Y."/>
        </authorList>
    </citation>
    <scope>NUCLEOTIDE SEQUENCE</scope>
</reference>
<evidence type="ECO:0000256" key="6">
    <source>
        <dbReference type="ARBA" id="ARBA00023242"/>
    </source>
</evidence>
<evidence type="ECO:0000256" key="3">
    <source>
        <dbReference type="ARBA" id="ARBA00023015"/>
    </source>
</evidence>
<dbReference type="GO" id="GO:0005634">
    <property type="term" value="C:nucleus"/>
    <property type="evidence" value="ECO:0007669"/>
    <property type="project" value="UniProtKB-SubCell"/>
</dbReference>
<keyword evidence="4" id="KW-0238">DNA-binding</keyword>
<dbReference type="EMBL" id="MG593387">
    <property type="protein sequence ID" value="AXM04972.1"/>
    <property type="molecule type" value="Genomic_DNA"/>
</dbReference>
<protein>
    <submittedName>
        <fullName evidence="10">Cycloidea-like protein</fullName>
    </submittedName>
</protein>
<comment type="subcellular location">
    <subcellularLocation>
        <location evidence="1">Nucleus</location>
    </subcellularLocation>
</comment>
<dbReference type="PROSITE" id="PS51370">
    <property type="entry name" value="R"/>
    <property type="match status" value="1"/>
</dbReference>
<evidence type="ECO:0000256" key="7">
    <source>
        <dbReference type="SAM" id="MobiDB-lite"/>
    </source>
</evidence>
<proteinExistence type="predicted"/>
<keyword evidence="6" id="KW-0539">Nucleus</keyword>
<feature type="domain" description="R" evidence="9">
    <location>
        <begin position="228"/>
        <end position="245"/>
    </location>
</feature>
<feature type="region of interest" description="Disordered" evidence="7">
    <location>
        <begin position="194"/>
        <end position="241"/>
    </location>
</feature>
<evidence type="ECO:0000256" key="2">
    <source>
        <dbReference type="ARBA" id="ARBA00022473"/>
    </source>
</evidence>
<evidence type="ECO:0000256" key="4">
    <source>
        <dbReference type="ARBA" id="ARBA00023125"/>
    </source>
</evidence>
<keyword evidence="5" id="KW-0804">Transcription</keyword>
<evidence type="ECO:0000313" key="10">
    <source>
        <dbReference type="EMBL" id="AXM04972.1"/>
    </source>
</evidence>
<evidence type="ECO:0000256" key="1">
    <source>
        <dbReference type="ARBA" id="ARBA00004123"/>
    </source>
</evidence>
<dbReference type="GO" id="GO:2000032">
    <property type="term" value="P:regulation of secondary shoot formation"/>
    <property type="evidence" value="ECO:0007669"/>
    <property type="project" value="TreeGrafter"/>
</dbReference>
<feature type="domain" description="TCP" evidence="8">
    <location>
        <begin position="108"/>
        <end position="166"/>
    </location>
</feature>
<dbReference type="InterPro" id="IPR017888">
    <property type="entry name" value="CYC/TB1_R_domain"/>
</dbReference>
<dbReference type="GO" id="GO:0043565">
    <property type="term" value="F:sequence-specific DNA binding"/>
    <property type="evidence" value="ECO:0007669"/>
    <property type="project" value="TreeGrafter"/>
</dbReference>
<dbReference type="Pfam" id="PF03634">
    <property type="entry name" value="TCP"/>
    <property type="match status" value="1"/>
</dbReference>
<organism evidence="10">
    <name type="scientific">Adenocaulon himalaicum</name>
    <name type="common">Trailplant</name>
    <dbReference type="NCBI Taxonomy" id="41468"/>
    <lineage>
        <taxon>Eukaryota</taxon>
        <taxon>Viridiplantae</taxon>
        <taxon>Streptophyta</taxon>
        <taxon>Embryophyta</taxon>
        <taxon>Tracheophyta</taxon>
        <taxon>Spermatophyta</taxon>
        <taxon>Magnoliopsida</taxon>
        <taxon>eudicotyledons</taxon>
        <taxon>Gunneridae</taxon>
        <taxon>Pentapetalae</taxon>
        <taxon>asterids</taxon>
        <taxon>campanulids</taxon>
        <taxon>Asterales</taxon>
        <taxon>Asteraceae</taxon>
        <taxon>Mutisioideae</taxon>
        <taxon>Mutisieae</taxon>
        <taxon>Adenocaulon</taxon>
    </lineage>
</organism>
<evidence type="ECO:0000256" key="5">
    <source>
        <dbReference type="ARBA" id="ARBA00023163"/>
    </source>
</evidence>
<dbReference type="GO" id="GO:0003700">
    <property type="term" value="F:DNA-binding transcription factor activity"/>
    <property type="evidence" value="ECO:0007669"/>
    <property type="project" value="InterPro"/>
</dbReference>
<feature type="region of interest" description="Disordered" evidence="7">
    <location>
        <begin position="1"/>
        <end position="28"/>
    </location>
</feature>
<keyword evidence="3" id="KW-0805">Transcription regulation</keyword>
<dbReference type="PANTHER" id="PTHR31072:SF224">
    <property type="entry name" value="TRANSCRIPTION FACTOR TCP1"/>
    <property type="match status" value="1"/>
</dbReference>
<dbReference type="PANTHER" id="PTHR31072">
    <property type="entry name" value="TRANSCRIPTION FACTOR TCP4-RELATED"/>
    <property type="match status" value="1"/>
</dbReference>
<keyword evidence="2" id="KW-0217">Developmental protein</keyword>